<gene>
    <name evidence="4" type="ORF">DDIC_12340</name>
</gene>
<evidence type="ECO:0000256" key="2">
    <source>
        <dbReference type="SAM" id="MobiDB-lite"/>
    </source>
</evidence>
<organism evidence="4 5">
    <name type="scientific">Desulfovibrio desulfuricans</name>
    <dbReference type="NCBI Taxonomy" id="876"/>
    <lineage>
        <taxon>Bacteria</taxon>
        <taxon>Pseudomonadati</taxon>
        <taxon>Thermodesulfobacteriota</taxon>
        <taxon>Desulfovibrionia</taxon>
        <taxon>Desulfovibrionales</taxon>
        <taxon>Desulfovibrionaceae</taxon>
        <taxon>Desulfovibrio</taxon>
    </lineage>
</organism>
<dbReference type="Gene3D" id="3.40.190.10">
    <property type="entry name" value="Periplasmic binding protein-like II"/>
    <property type="match status" value="2"/>
</dbReference>
<keyword evidence="3" id="KW-1133">Transmembrane helix</keyword>
<keyword evidence="1" id="KW-0732">Signal</keyword>
<dbReference type="CDD" id="cd13546">
    <property type="entry name" value="PBP2_BitB"/>
    <property type="match status" value="1"/>
</dbReference>
<dbReference type="EMBL" id="CP036295">
    <property type="protein sequence ID" value="QCC86651.1"/>
    <property type="molecule type" value="Genomic_DNA"/>
</dbReference>
<dbReference type="SUPFAM" id="SSF53850">
    <property type="entry name" value="Periplasmic binding protein-like II"/>
    <property type="match status" value="1"/>
</dbReference>
<dbReference type="Pfam" id="PF13343">
    <property type="entry name" value="SBP_bac_6"/>
    <property type="match status" value="1"/>
</dbReference>
<keyword evidence="3" id="KW-0472">Membrane</keyword>
<reference evidence="4 5" key="1">
    <citation type="submission" date="2019-02" db="EMBL/GenBank/DDBJ databases">
        <title>Complete Genome Sequence of Desulfovibrio desulfuricans IC1, a Sulfonate Utilizing Anaerobe.</title>
        <authorList>
            <person name="Day L.A."/>
            <person name="De Leon K.B."/>
            <person name="Wall J.D."/>
        </authorList>
    </citation>
    <scope>NUCLEOTIDE SEQUENCE [LARGE SCALE GENOMIC DNA]</scope>
    <source>
        <strain evidence="4 5">IC1</strain>
    </source>
</reference>
<dbReference type="Proteomes" id="UP000297065">
    <property type="component" value="Chromosome"/>
</dbReference>
<evidence type="ECO:0000313" key="5">
    <source>
        <dbReference type="Proteomes" id="UP000297065"/>
    </source>
</evidence>
<feature type="transmembrane region" description="Helical" evidence="3">
    <location>
        <begin position="72"/>
        <end position="91"/>
    </location>
</feature>
<evidence type="ECO:0000256" key="3">
    <source>
        <dbReference type="SAM" id="Phobius"/>
    </source>
</evidence>
<accession>A0A4P7UP83</accession>
<evidence type="ECO:0000313" key="4">
    <source>
        <dbReference type="EMBL" id="QCC86651.1"/>
    </source>
</evidence>
<proteinExistence type="predicted"/>
<dbReference type="GO" id="GO:0030976">
    <property type="term" value="F:thiamine pyrophosphate binding"/>
    <property type="evidence" value="ECO:0007669"/>
    <property type="project" value="TreeGrafter"/>
</dbReference>
<dbReference type="PANTHER" id="PTHR30006:SF2">
    <property type="entry name" value="ABC TRANSPORTER SUBSTRATE-BINDING PROTEIN"/>
    <property type="match status" value="1"/>
</dbReference>
<dbReference type="PANTHER" id="PTHR30006">
    <property type="entry name" value="THIAMINE-BINDING PERIPLASMIC PROTEIN-RELATED"/>
    <property type="match status" value="1"/>
</dbReference>
<name>A0A4P7UP83_DESDE</name>
<protein>
    <submittedName>
        <fullName evidence="4">Extracellular solute-binding protein</fullName>
    </submittedName>
</protein>
<evidence type="ECO:0000256" key="1">
    <source>
        <dbReference type="ARBA" id="ARBA00022729"/>
    </source>
</evidence>
<dbReference type="GO" id="GO:0015888">
    <property type="term" value="P:thiamine transport"/>
    <property type="evidence" value="ECO:0007669"/>
    <property type="project" value="TreeGrafter"/>
</dbReference>
<dbReference type="GO" id="GO:0030975">
    <property type="term" value="F:thiamine binding"/>
    <property type="evidence" value="ECO:0007669"/>
    <property type="project" value="TreeGrafter"/>
</dbReference>
<feature type="region of interest" description="Disordered" evidence="2">
    <location>
        <begin position="1"/>
        <end position="29"/>
    </location>
</feature>
<dbReference type="OrthoDB" id="9766989at2"/>
<sequence length="393" mass="43322">MVPASPRSCRDHVQKGPQPAPWRTKQPSACLDHQPAGGYRPGMIEDRVWLTARLFVESLHVGGSMKACLKRLCFVLVLFAIFLGTSMRASAKEVVLYSSNQPDMLDAISQDFESKTGIKLTVVRMGTGEAMKRIEAEKANPLCDVFWSGDVAVLDNAKANFMPYTSPEAASLPVSFIEKDHKWTAANMHLMVVMANTQLVPAAELPKTWSDLLDPKWKDKVVMANPLKSGSAYAQVYGLYKLYGWEGLTKLINNVKILDSSSLVYKGTAEGEFALGITMEYAAHRYVAGGAQNVRVIYPADGVIAAPEGVAIVAGCKHPEEAKVLTDYLLSRPVVEAIFQKYFRRPARPDATAVEGMPSLKELNMLKDFDPAEANALEKDMLAKWKKLVLQKQ</sequence>
<dbReference type="AlphaFoldDB" id="A0A4P7UP83"/>
<keyword evidence="3" id="KW-0812">Transmembrane</keyword>
<dbReference type="GO" id="GO:0030288">
    <property type="term" value="C:outer membrane-bounded periplasmic space"/>
    <property type="evidence" value="ECO:0007669"/>
    <property type="project" value="TreeGrafter"/>
</dbReference>